<keyword evidence="1" id="KW-0472">Membrane</keyword>
<gene>
    <name evidence="2" type="ORF">ACFOSX_08040</name>
</gene>
<feature type="transmembrane region" description="Helical" evidence="1">
    <location>
        <begin position="60"/>
        <end position="81"/>
    </location>
</feature>
<keyword evidence="1" id="KW-0812">Transmembrane</keyword>
<comment type="caution">
    <text evidence="2">The sequence shown here is derived from an EMBL/GenBank/DDBJ whole genome shotgun (WGS) entry which is preliminary data.</text>
</comment>
<accession>A0ABV8AHC8</accession>
<keyword evidence="3" id="KW-1185">Reference proteome</keyword>
<evidence type="ECO:0000313" key="2">
    <source>
        <dbReference type="EMBL" id="MFC3877177.1"/>
    </source>
</evidence>
<protein>
    <submittedName>
        <fullName evidence="2">DUF6090 family protein</fullName>
    </submittedName>
</protein>
<evidence type="ECO:0000256" key="1">
    <source>
        <dbReference type="SAM" id="Phobius"/>
    </source>
</evidence>
<organism evidence="2 3">
    <name type="scientific">Winogradskyella maritima</name>
    <dbReference type="NCBI Taxonomy" id="1517766"/>
    <lineage>
        <taxon>Bacteria</taxon>
        <taxon>Pseudomonadati</taxon>
        <taxon>Bacteroidota</taxon>
        <taxon>Flavobacteriia</taxon>
        <taxon>Flavobacteriales</taxon>
        <taxon>Flavobacteriaceae</taxon>
        <taxon>Winogradskyella</taxon>
    </lineage>
</organism>
<name>A0ABV8AHC8_9FLAO</name>
<keyword evidence="1" id="KW-1133">Transmembrane helix</keyword>
<dbReference type="Pfam" id="PF19578">
    <property type="entry name" value="DUF6090"/>
    <property type="match status" value="1"/>
</dbReference>
<dbReference type="InterPro" id="IPR045749">
    <property type="entry name" value="DUF6090"/>
</dbReference>
<sequence length="306" mass="34786">MRASRANLTNWSHKATDYHVSRSFGILVMTSKMIKIFRKIRYNLMSENKTGKPALPAGRYLKYAIGEIILVVIGILIALSINNWNTNRIDTNREATYIQNIKRDLDNQLQAIDLQMAFEASTADACINSVSSYLNTNAFTVDSTFAQNLGAMTGRRTFLNPNPSYKELIASGNIQLIKNEEFRNQLINYYQELERIEKIIQGNNALFTDQQFNPAILQLGFADQIALWDNVFGGFNTKYSSPRLLSASNVSHLIEISKELLKDPANELTLANYITKRETVAKIHLSLLIEFQVRTKKLIEAIDAYY</sequence>
<evidence type="ECO:0000313" key="3">
    <source>
        <dbReference type="Proteomes" id="UP001595812"/>
    </source>
</evidence>
<dbReference type="EMBL" id="JBHSAT010000004">
    <property type="protein sequence ID" value="MFC3877177.1"/>
    <property type="molecule type" value="Genomic_DNA"/>
</dbReference>
<dbReference type="RefSeq" id="WP_386098967.1">
    <property type="nucleotide sequence ID" value="NZ_JBHSAT010000004.1"/>
</dbReference>
<proteinExistence type="predicted"/>
<dbReference type="Proteomes" id="UP001595812">
    <property type="component" value="Unassembled WGS sequence"/>
</dbReference>
<reference evidence="3" key="1">
    <citation type="journal article" date="2019" name="Int. J. Syst. Evol. Microbiol.">
        <title>The Global Catalogue of Microorganisms (GCM) 10K type strain sequencing project: providing services to taxonomists for standard genome sequencing and annotation.</title>
        <authorList>
            <consortium name="The Broad Institute Genomics Platform"/>
            <consortium name="The Broad Institute Genome Sequencing Center for Infectious Disease"/>
            <person name="Wu L."/>
            <person name="Ma J."/>
        </authorList>
    </citation>
    <scope>NUCLEOTIDE SEQUENCE [LARGE SCALE GENOMIC DNA]</scope>
    <source>
        <strain evidence="3">CECT 8979</strain>
    </source>
</reference>